<reference evidence="1 2" key="1">
    <citation type="submission" date="2020-08" db="EMBL/GenBank/DDBJ databases">
        <title>Sequencing the genomes of 1000 actinobacteria strains.</title>
        <authorList>
            <person name="Klenk H.-P."/>
        </authorList>
    </citation>
    <scope>NUCLEOTIDE SEQUENCE [LARGE SCALE GENOMIC DNA]</scope>
    <source>
        <strain evidence="1 2">DSM 44786</strain>
    </source>
</reference>
<protein>
    <submittedName>
        <fullName evidence="1">PAS domain-containing protein</fullName>
    </submittedName>
</protein>
<sequence>MSTAVWDLRTDQVSWQPEVYRLLGRDPRLGPLSLDQLLRADRPTLRRVVTSALLRGQAESGLVPIERPGDEPRRLQVTGEPMLDQDGQVTALRMSLRQLA</sequence>
<name>A0A7W7WKT8_9ACTN</name>
<dbReference type="SUPFAM" id="SSF55785">
    <property type="entry name" value="PYP-like sensor domain (PAS domain)"/>
    <property type="match status" value="1"/>
</dbReference>
<evidence type="ECO:0000313" key="2">
    <source>
        <dbReference type="Proteomes" id="UP000573327"/>
    </source>
</evidence>
<organism evidence="1 2">
    <name type="scientific">Kitasatospora gansuensis</name>
    <dbReference type="NCBI Taxonomy" id="258050"/>
    <lineage>
        <taxon>Bacteria</taxon>
        <taxon>Bacillati</taxon>
        <taxon>Actinomycetota</taxon>
        <taxon>Actinomycetes</taxon>
        <taxon>Kitasatosporales</taxon>
        <taxon>Streptomycetaceae</taxon>
        <taxon>Kitasatospora</taxon>
    </lineage>
</organism>
<comment type="caution">
    <text evidence="1">The sequence shown here is derived from an EMBL/GenBank/DDBJ whole genome shotgun (WGS) entry which is preliminary data.</text>
</comment>
<dbReference type="InterPro" id="IPR035965">
    <property type="entry name" value="PAS-like_dom_sf"/>
</dbReference>
<dbReference type="AlphaFoldDB" id="A0A7W7WKT8"/>
<evidence type="ECO:0000313" key="1">
    <source>
        <dbReference type="EMBL" id="MBB4950761.1"/>
    </source>
</evidence>
<dbReference type="Gene3D" id="3.30.450.20">
    <property type="entry name" value="PAS domain"/>
    <property type="match status" value="1"/>
</dbReference>
<gene>
    <name evidence="1" type="ORF">F4556_006296</name>
</gene>
<proteinExistence type="predicted"/>
<dbReference type="EMBL" id="JACHJR010000001">
    <property type="protein sequence ID" value="MBB4950761.1"/>
    <property type="molecule type" value="Genomic_DNA"/>
</dbReference>
<keyword evidence="2" id="KW-1185">Reference proteome</keyword>
<dbReference type="RefSeq" id="WP_184922234.1">
    <property type="nucleotide sequence ID" value="NZ_JACHJR010000001.1"/>
</dbReference>
<dbReference type="Proteomes" id="UP000573327">
    <property type="component" value="Unassembled WGS sequence"/>
</dbReference>
<accession>A0A7W7WKT8</accession>